<gene>
    <name evidence="2" type="ORF">C0Q70_13280</name>
</gene>
<dbReference type="Proteomes" id="UP000245119">
    <property type="component" value="Linkage Group LG8"/>
</dbReference>
<reference evidence="2 3" key="1">
    <citation type="submission" date="2018-04" db="EMBL/GenBank/DDBJ databases">
        <title>The genome of golden apple snail Pomacea canaliculata provides insight into stress tolerance and invasive adaptation.</title>
        <authorList>
            <person name="Liu C."/>
            <person name="Liu B."/>
            <person name="Ren Y."/>
            <person name="Zhang Y."/>
            <person name="Wang H."/>
            <person name="Li S."/>
            <person name="Jiang F."/>
            <person name="Yin L."/>
            <person name="Zhang G."/>
            <person name="Qian W."/>
            <person name="Fan W."/>
        </authorList>
    </citation>
    <scope>NUCLEOTIDE SEQUENCE [LARGE SCALE GENOMIC DNA]</scope>
    <source>
        <strain evidence="2">SZHN2017</strain>
        <tissue evidence="2">Muscle</tissue>
    </source>
</reference>
<dbReference type="EMBL" id="PZQS01000008">
    <property type="protein sequence ID" value="PVD25621.1"/>
    <property type="molecule type" value="Genomic_DNA"/>
</dbReference>
<organism evidence="2 3">
    <name type="scientific">Pomacea canaliculata</name>
    <name type="common">Golden apple snail</name>
    <dbReference type="NCBI Taxonomy" id="400727"/>
    <lineage>
        <taxon>Eukaryota</taxon>
        <taxon>Metazoa</taxon>
        <taxon>Spiralia</taxon>
        <taxon>Lophotrochozoa</taxon>
        <taxon>Mollusca</taxon>
        <taxon>Gastropoda</taxon>
        <taxon>Caenogastropoda</taxon>
        <taxon>Architaenioglossa</taxon>
        <taxon>Ampullarioidea</taxon>
        <taxon>Ampullariidae</taxon>
        <taxon>Pomacea</taxon>
    </lineage>
</organism>
<feature type="region of interest" description="Disordered" evidence="1">
    <location>
        <begin position="212"/>
        <end position="238"/>
    </location>
</feature>
<comment type="caution">
    <text evidence="2">The sequence shown here is derived from an EMBL/GenBank/DDBJ whole genome shotgun (WGS) entry which is preliminary data.</text>
</comment>
<proteinExistence type="predicted"/>
<protein>
    <submittedName>
        <fullName evidence="2">Uncharacterized protein</fullName>
    </submittedName>
</protein>
<name>A0A2T7NWS1_POMCA</name>
<evidence type="ECO:0000313" key="3">
    <source>
        <dbReference type="Proteomes" id="UP000245119"/>
    </source>
</evidence>
<evidence type="ECO:0000313" key="2">
    <source>
        <dbReference type="EMBL" id="PVD25621.1"/>
    </source>
</evidence>
<keyword evidence="3" id="KW-1185">Reference proteome</keyword>
<evidence type="ECO:0000256" key="1">
    <source>
        <dbReference type="SAM" id="MobiDB-lite"/>
    </source>
</evidence>
<sequence>MQGQHLQGSPDPGSSGHQTSLLLLTEVEDNDSGYIPEVHCSDLPVDLQHKFYRNGRCFKSYITAARTEDILKISSRSSIVSISVMNFKKDNKRCLHKGTLISSSISETDGLLNAKFSRHANKRFLPKIESLPKISFKIPQETGRPNARESTAGKKLCSFVRSFTQREFSLQDPENAFQHIPTEQAYPTPTQTCIPTLIHVKAKEPEEVLGEHQAAGISTTDGEKSDHVTEDARPRRASGRQLWDKVGVKFGLRRNVGAEDTGENVGDACPVWVCGPGGTLRPAYDRWGTRRDALADPERMCMPQAVRERVQSDVENRKRSVVRKMSHFFNIKLRLNLEEDLHF</sequence>
<dbReference type="AlphaFoldDB" id="A0A2T7NWS1"/>
<accession>A0A2T7NWS1</accession>
<feature type="compositionally biased region" description="Basic and acidic residues" evidence="1">
    <location>
        <begin position="221"/>
        <end position="234"/>
    </location>
</feature>